<comment type="caution">
    <text evidence="1">The sequence shown here is derived from an EMBL/GenBank/DDBJ whole genome shotgun (WGS) entry which is preliminary data.</text>
</comment>
<evidence type="ECO:0000313" key="2">
    <source>
        <dbReference type="Proteomes" id="UP000197032"/>
    </source>
</evidence>
<evidence type="ECO:0000313" key="1">
    <source>
        <dbReference type="EMBL" id="GAW92780.1"/>
    </source>
</evidence>
<dbReference type="Proteomes" id="UP000197032">
    <property type="component" value="Unassembled WGS sequence"/>
</dbReference>
<protein>
    <submittedName>
        <fullName evidence="1">Uncharacterized protein</fullName>
    </submittedName>
</protein>
<gene>
    <name evidence="1" type="ORF">KKC1_19290</name>
</gene>
<name>A0A1Z5HU26_9FIRM</name>
<reference evidence="2" key="1">
    <citation type="journal article" date="2017" name="Appl. Environ. Microbiol.">
        <title>Genomic analysis of Calderihabitans maritimus KKC1, a thermophilic hydrogenogenic carboxydotrophic bacterium isolated from marine sediment.</title>
        <authorList>
            <person name="Omae K."/>
            <person name="Yoneda Y."/>
            <person name="Fukuyama Y."/>
            <person name="Yoshida T."/>
            <person name="Sako Y."/>
        </authorList>
    </citation>
    <scope>NUCLEOTIDE SEQUENCE [LARGE SCALE GENOMIC DNA]</scope>
    <source>
        <strain evidence="2">KKC1</strain>
    </source>
</reference>
<proteinExistence type="predicted"/>
<keyword evidence="2" id="KW-1185">Reference proteome</keyword>
<dbReference type="AlphaFoldDB" id="A0A1Z5HU26"/>
<accession>A0A1Z5HU26</accession>
<sequence length="55" mass="6432">MLQLQREKKLTPPALFPVYYFEQRETGKKVPPTLGKSSYTQTEDYAYGWVRSSNC</sequence>
<organism evidence="1 2">
    <name type="scientific">Calderihabitans maritimus</name>
    <dbReference type="NCBI Taxonomy" id="1246530"/>
    <lineage>
        <taxon>Bacteria</taxon>
        <taxon>Bacillati</taxon>
        <taxon>Bacillota</taxon>
        <taxon>Clostridia</taxon>
        <taxon>Neomoorellales</taxon>
        <taxon>Calderihabitantaceae</taxon>
        <taxon>Calderihabitans</taxon>
    </lineage>
</organism>
<dbReference type="EMBL" id="BDGJ01000100">
    <property type="protein sequence ID" value="GAW92780.1"/>
    <property type="molecule type" value="Genomic_DNA"/>
</dbReference>